<feature type="region of interest" description="Disordered" evidence="1">
    <location>
        <begin position="1"/>
        <end position="44"/>
    </location>
</feature>
<reference evidence="2 3" key="1">
    <citation type="submission" date="2013-08" db="EMBL/GenBank/DDBJ databases">
        <authorList>
            <person name="Huang J."/>
            <person name="Wang G."/>
        </authorList>
    </citation>
    <scope>NUCLEOTIDE SEQUENCE [LARGE SCALE GENOMIC DNA]</scope>
    <source>
        <strain evidence="2 3">BH030004</strain>
    </source>
</reference>
<evidence type="ECO:0000256" key="1">
    <source>
        <dbReference type="SAM" id="MobiDB-lite"/>
    </source>
</evidence>
<accession>A0A0A5G0L5</accession>
<evidence type="ECO:0000313" key="2">
    <source>
        <dbReference type="EMBL" id="KGX84648.1"/>
    </source>
</evidence>
<organism evidence="2 3">
    <name type="scientific">Pontibacillus marinus BH030004 = DSM 16465</name>
    <dbReference type="NCBI Taxonomy" id="1385511"/>
    <lineage>
        <taxon>Bacteria</taxon>
        <taxon>Bacillati</taxon>
        <taxon>Bacillota</taxon>
        <taxon>Bacilli</taxon>
        <taxon>Bacillales</taxon>
        <taxon>Bacillaceae</taxon>
        <taxon>Pontibacillus</taxon>
    </lineage>
</organism>
<evidence type="ECO:0000313" key="3">
    <source>
        <dbReference type="Proteomes" id="UP000030403"/>
    </source>
</evidence>
<name>A0A0A5G0L5_9BACI</name>
<gene>
    <name evidence="2" type="ORF">N783_16315</name>
</gene>
<dbReference type="OrthoDB" id="2692085at2"/>
<dbReference type="AlphaFoldDB" id="A0A0A5G0L5"/>
<keyword evidence="3" id="KW-1185">Reference proteome</keyword>
<dbReference type="EMBL" id="AVPF01000051">
    <property type="protein sequence ID" value="KGX84648.1"/>
    <property type="molecule type" value="Genomic_DNA"/>
</dbReference>
<comment type="caution">
    <text evidence="2">The sequence shown here is derived from an EMBL/GenBank/DDBJ whole genome shotgun (WGS) entry which is preliminary data.</text>
</comment>
<dbReference type="Proteomes" id="UP000030403">
    <property type="component" value="Unassembled WGS sequence"/>
</dbReference>
<dbReference type="InterPro" id="IPR025414">
    <property type="entry name" value="YpzI-like"/>
</dbReference>
<evidence type="ECO:0008006" key="4">
    <source>
        <dbReference type="Google" id="ProtNLM"/>
    </source>
</evidence>
<dbReference type="Pfam" id="PF14140">
    <property type="entry name" value="YpzI"/>
    <property type="match status" value="1"/>
</dbReference>
<sequence>MGKDRQEKRLKQERRVESDRDPKSHPKGSTYMDTPEQAREDQKR</sequence>
<proteinExistence type="predicted"/>
<dbReference type="RefSeq" id="WP_081672986.1">
    <property type="nucleotide sequence ID" value="NZ_AULJ01000041.1"/>
</dbReference>
<protein>
    <recommendedName>
        <fullName evidence="4">YpzI family protein</fullName>
    </recommendedName>
</protein>
<feature type="compositionally biased region" description="Basic and acidic residues" evidence="1">
    <location>
        <begin position="1"/>
        <end position="24"/>
    </location>
</feature>